<comment type="caution">
    <text evidence="10">Lacks conserved residue(s) required for the propagation of feature annotation.</text>
</comment>
<evidence type="ECO:0000256" key="8">
    <source>
        <dbReference type="ARBA" id="ARBA00023136"/>
    </source>
</evidence>
<evidence type="ECO:0000256" key="5">
    <source>
        <dbReference type="ARBA" id="ARBA00022927"/>
    </source>
</evidence>
<dbReference type="InterPro" id="IPR002208">
    <property type="entry name" value="SecY/SEC61-alpha"/>
</dbReference>
<dbReference type="EMBL" id="CP011308">
    <property type="protein sequence ID" value="AKF25795.1"/>
    <property type="molecule type" value="Genomic_DNA"/>
</dbReference>
<dbReference type="PANTHER" id="PTHR10906">
    <property type="entry name" value="SECY/SEC61-ALPHA FAMILY MEMBER"/>
    <property type="match status" value="1"/>
</dbReference>
<dbReference type="PROSITE" id="PS00755">
    <property type="entry name" value="SECY_1"/>
    <property type="match status" value="1"/>
</dbReference>
<dbReference type="InterPro" id="IPR026593">
    <property type="entry name" value="SecY"/>
</dbReference>
<evidence type="ECO:0000256" key="2">
    <source>
        <dbReference type="ARBA" id="ARBA00005751"/>
    </source>
</evidence>
<organism evidence="14 15">
    <name type="scientific">Sulfurovum lithotrophicum</name>
    <dbReference type="NCBI Taxonomy" id="206403"/>
    <lineage>
        <taxon>Bacteria</taxon>
        <taxon>Pseudomonadati</taxon>
        <taxon>Campylobacterota</taxon>
        <taxon>Epsilonproteobacteria</taxon>
        <taxon>Campylobacterales</taxon>
        <taxon>Sulfurovaceae</taxon>
        <taxon>Sulfurovum</taxon>
    </lineage>
</organism>
<evidence type="ECO:0000256" key="6">
    <source>
        <dbReference type="ARBA" id="ARBA00022989"/>
    </source>
</evidence>
<dbReference type="GO" id="GO:0065002">
    <property type="term" value="P:intracellular protein transmembrane transport"/>
    <property type="evidence" value="ECO:0007669"/>
    <property type="project" value="UniProtKB-UniRule"/>
</dbReference>
<dbReference type="InterPro" id="IPR023201">
    <property type="entry name" value="SecY_dom_sf"/>
</dbReference>
<evidence type="ECO:0000313" key="14">
    <source>
        <dbReference type="EMBL" id="AKF25795.1"/>
    </source>
</evidence>
<keyword evidence="8 10" id="KW-0472">Membrane</keyword>
<reference evidence="15" key="2">
    <citation type="journal article" date="2017" name="Stand. Genomic Sci.">
        <title>Complete genome sequence of the sulfur-oxidizing chemolithoautotrophic Sulfurovum lithotrophicum 42BKTT.</title>
        <authorList>
            <person name="Jeon W."/>
            <person name="Priscilla L."/>
            <person name="Park G."/>
            <person name="Lee H."/>
            <person name="Lee N."/>
            <person name="Lee D."/>
            <person name="Kwon H."/>
            <person name="Ahn I."/>
            <person name="Lee C."/>
            <person name="Lee H."/>
            <person name="Ahn J."/>
        </authorList>
    </citation>
    <scope>NUCLEOTIDE SEQUENCE [LARGE SCALE GENOMIC DNA]</scope>
    <source>
        <strain evidence="15">ATCC BAA-797 / 42BKT</strain>
    </source>
</reference>
<protein>
    <recommendedName>
        <fullName evidence="9 10">Protein translocase subunit SecY</fullName>
    </recommendedName>
</protein>
<evidence type="ECO:0000256" key="11">
    <source>
        <dbReference type="RuleBase" id="RU000537"/>
    </source>
</evidence>
<keyword evidence="3 10" id="KW-0813">Transport</keyword>
<feature type="transmembrane region" description="Helical" evidence="10">
    <location>
        <begin position="104"/>
        <end position="123"/>
    </location>
</feature>
<dbReference type="RefSeq" id="WP_046551846.1">
    <property type="nucleotide sequence ID" value="NZ_CP011308.1"/>
</dbReference>
<dbReference type="FunFam" id="1.10.3370.10:FF:000001">
    <property type="entry name" value="Preprotein translocase subunit SecY"/>
    <property type="match status" value="1"/>
</dbReference>
<feature type="transmembrane region" description="Helical" evidence="10">
    <location>
        <begin position="356"/>
        <end position="374"/>
    </location>
</feature>
<keyword evidence="6 10" id="KW-1133">Transmembrane helix</keyword>
<feature type="transmembrane region" description="Helical" evidence="10">
    <location>
        <begin position="61"/>
        <end position="83"/>
    </location>
</feature>
<feature type="transmembrane region" description="Helical" evidence="10">
    <location>
        <begin position="256"/>
        <end position="278"/>
    </location>
</feature>
<sequence length="420" mass="45262">MGNALTQKILITLGFLFAYRVLAYIPTPGVDLGVIKDFFDNNSGNALGMANMFSGGAVQRLSIISLGIMPYITASIVMELLAATFPTLGQMKKERDGMQKYMQIIRYFTIFITVVQAIGVSMGLQSMTGSAGQSAVMIDPVTFTVLATFSMLTGTMLLMWIGEQITQKGIGNGISLIIFAGIVSGLPAAISNTIRAVNAGEMNFLLIIAILAVMLLTVFVIIYVELGERRVPISYSRKTIMQNQTKRVMNYIPVKVNLSGVIPPIFASAVLMFPLTVLQASSNKWLTAIADALAPGGLVFNIATFVLVVFFAFFYASIAFNAKDIADNLKRQGGFIPGVRPGEHTKEFLNEVASRLTGSGAIYLAIISTVPFAIISGMGASFYFGGVSVLIIVQVALDTMRKIEAQRTMNQYDTLGNVGL</sequence>
<dbReference type="Proteomes" id="UP000034444">
    <property type="component" value="Chromosome"/>
</dbReference>
<name>A0A7U4M2R8_9BACT</name>
<feature type="transmembrane region" description="Helical" evidence="10">
    <location>
        <begin position="202"/>
        <end position="224"/>
    </location>
</feature>
<comment type="function">
    <text evidence="10 11">The central subunit of the protein translocation channel SecYEG. Consists of two halves formed by TMs 1-5 and 6-10. These two domains form a lateral gate at the front which open onto the bilayer between TMs 2 and 7, and are clamped together by SecE at the back. The channel is closed by both a pore ring composed of hydrophobic SecY resides and a short helix (helix 2A) on the extracellular side of the membrane which forms a plug. The plug probably moves laterally to allow the channel to open. The ring and the pore may move independently.</text>
</comment>
<comment type="subcellular location">
    <subcellularLocation>
        <location evidence="10">Cell membrane</location>
        <topology evidence="10">Multi-pass membrane protein</topology>
    </subcellularLocation>
    <subcellularLocation>
        <location evidence="1 12">Membrane</location>
        <topology evidence="1 12">Multi-pass membrane protein</topology>
    </subcellularLocation>
</comment>
<keyword evidence="7 10" id="KW-0811">Translocation</keyword>
<feature type="transmembrane region" description="Helical" evidence="10">
    <location>
        <begin position="143"/>
        <end position="161"/>
    </location>
</feature>
<dbReference type="GO" id="GO:0005886">
    <property type="term" value="C:plasma membrane"/>
    <property type="evidence" value="ECO:0007669"/>
    <property type="project" value="UniProtKB-SubCell"/>
</dbReference>
<evidence type="ECO:0000256" key="12">
    <source>
        <dbReference type="RuleBase" id="RU003484"/>
    </source>
</evidence>
<evidence type="ECO:0000256" key="7">
    <source>
        <dbReference type="ARBA" id="ARBA00023010"/>
    </source>
</evidence>
<dbReference type="SUPFAM" id="SSF103491">
    <property type="entry name" value="Preprotein translocase SecY subunit"/>
    <property type="match status" value="1"/>
</dbReference>
<evidence type="ECO:0000256" key="3">
    <source>
        <dbReference type="ARBA" id="ARBA00022448"/>
    </source>
</evidence>
<reference evidence="14 15" key="1">
    <citation type="submission" date="2015-04" db="EMBL/GenBank/DDBJ databases">
        <title>Complete genome sequence of Sulfurovum lithotrophicum ATCC BAA-797T.</title>
        <authorList>
            <person name="Ahn J."/>
            <person name="Park G."/>
            <person name="Jeon W."/>
            <person name="Jang Y."/>
            <person name="Jang M."/>
            <person name="Lee H."/>
            <person name="Lee H."/>
        </authorList>
    </citation>
    <scope>NUCLEOTIDE SEQUENCE [LARGE SCALE GENOMIC DNA]</scope>
    <source>
        <strain evidence="15">ATCC BAA-797 / 42BKT</strain>
    </source>
</reference>
<dbReference type="PIRSF" id="PIRSF004557">
    <property type="entry name" value="SecY"/>
    <property type="match status" value="1"/>
</dbReference>
<dbReference type="PRINTS" id="PR00303">
    <property type="entry name" value="SECYTRNLCASE"/>
</dbReference>
<dbReference type="OrthoDB" id="9809248at2"/>
<evidence type="ECO:0000256" key="10">
    <source>
        <dbReference type="HAMAP-Rule" id="MF_01465"/>
    </source>
</evidence>
<comment type="subunit">
    <text evidence="10">Component of the Sec protein translocase complex. Heterotrimer consisting of SecY, SecE and SecG subunits. The heterotrimers can form oligomers, although 1 heterotrimer is thought to be able to translocate proteins. Interacts with the ribosome. Interacts with SecDF, and other proteins may be involved. Interacts with SecA.</text>
</comment>
<dbReference type="Pfam" id="PF00344">
    <property type="entry name" value="SecY"/>
    <property type="match status" value="1"/>
</dbReference>
<evidence type="ECO:0000313" key="15">
    <source>
        <dbReference type="Proteomes" id="UP000034444"/>
    </source>
</evidence>
<dbReference type="PROSITE" id="PS00756">
    <property type="entry name" value="SECY_2"/>
    <property type="match status" value="1"/>
</dbReference>
<dbReference type="Gene3D" id="1.10.3370.10">
    <property type="entry name" value="SecY subunit domain"/>
    <property type="match status" value="1"/>
</dbReference>
<keyword evidence="10" id="KW-1003">Cell membrane</keyword>
<evidence type="ECO:0000256" key="4">
    <source>
        <dbReference type="ARBA" id="ARBA00022692"/>
    </source>
</evidence>
<feature type="transmembrane region" description="Helical" evidence="10">
    <location>
        <begin position="380"/>
        <end position="397"/>
    </location>
</feature>
<dbReference type="InterPro" id="IPR030659">
    <property type="entry name" value="SecY_CS"/>
</dbReference>
<accession>A0A7U4M2R8</accession>
<feature type="transmembrane region" description="Helical" evidence="10">
    <location>
        <begin position="173"/>
        <end position="190"/>
    </location>
</feature>
<keyword evidence="5 10" id="KW-0653">Protein transport</keyword>
<comment type="similarity">
    <text evidence="2 10 13">Belongs to the SecY/SEC61-alpha family.</text>
</comment>
<dbReference type="NCBIfam" id="TIGR00967">
    <property type="entry name" value="3a0501s007"/>
    <property type="match status" value="1"/>
</dbReference>
<dbReference type="HAMAP" id="MF_01465">
    <property type="entry name" value="SecY"/>
    <property type="match status" value="1"/>
</dbReference>
<gene>
    <name evidence="10" type="primary">secY</name>
    <name evidence="14" type="ORF">YH65_10655</name>
</gene>
<proteinExistence type="inferred from homology"/>
<feature type="transmembrane region" description="Helical" evidence="10">
    <location>
        <begin position="298"/>
        <end position="322"/>
    </location>
</feature>
<dbReference type="GO" id="GO:0043952">
    <property type="term" value="P:protein transport by the Sec complex"/>
    <property type="evidence" value="ECO:0007669"/>
    <property type="project" value="UniProtKB-UniRule"/>
</dbReference>
<evidence type="ECO:0000256" key="1">
    <source>
        <dbReference type="ARBA" id="ARBA00004141"/>
    </source>
</evidence>
<keyword evidence="15" id="KW-1185">Reference proteome</keyword>
<evidence type="ECO:0000256" key="13">
    <source>
        <dbReference type="RuleBase" id="RU004349"/>
    </source>
</evidence>
<keyword evidence="4 10" id="KW-0812">Transmembrane</keyword>
<evidence type="ECO:0000256" key="9">
    <source>
        <dbReference type="ARBA" id="ARBA00039733"/>
    </source>
</evidence>
<dbReference type="KEGG" id="slh:YH65_10655"/>
<dbReference type="AlphaFoldDB" id="A0A7U4M2R8"/>
<dbReference type="GO" id="GO:0006605">
    <property type="term" value="P:protein targeting"/>
    <property type="evidence" value="ECO:0007669"/>
    <property type="project" value="UniProtKB-UniRule"/>
</dbReference>